<dbReference type="Gene3D" id="1.10.20.10">
    <property type="entry name" value="Histone, subunit A"/>
    <property type="match status" value="1"/>
</dbReference>
<feature type="compositionally biased region" description="Low complexity" evidence="6">
    <location>
        <begin position="155"/>
        <end position="172"/>
    </location>
</feature>
<dbReference type="InterPro" id="IPR011442">
    <property type="entry name" value="TAF6_C"/>
</dbReference>
<dbReference type="InterPro" id="IPR046344">
    <property type="entry name" value="TAF6_C_sf"/>
</dbReference>
<evidence type="ECO:0000259" key="7">
    <source>
        <dbReference type="SMART" id="SM00803"/>
    </source>
</evidence>
<feature type="domain" description="TATA box binding protein associated factor (TAF) histone-like fold" evidence="7">
    <location>
        <begin position="3"/>
        <end position="66"/>
    </location>
</feature>
<evidence type="ECO:0000313" key="9">
    <source>
        <dbReference type="Proteomes" id="UP001447188"/>
    </source>
</evidence>
<protein>
    <submittedName>
        <fullName evidence="8">Histone H4-like TAF Taf6, SAGA complex subunit</fullName>
    </submittedName>
</protein>
<dbReference type="CDD" id="cd08050">
    <property type="entry name" value="TAF6C"/>
    <property type="match status" value="1"/>
</dbReference>
<keyword evidence="5" id="KW-0539">Nucleus</keyword>
<organism evidence="8 9">
    <name type="scientific">Discina gigas</name>
    <dbReference type="NCBI Taxonomy" id="1032678"/>
    <lineage>
        <taxon>Eukaryota</taxon>
        <taxon>Fungi</taxon>
        <taxon>Dikarya</taxon>
        <taxon>Ascomycota</taxon>
        <taxon>Pezizomycotina</taxon>
        <taxon>Pezizomycetes</taxon>
        <taxon>Pezizales</taxon>
        <taxon>Discinaceae</taxon>
        <taxon>Discina</taxon>
    </lineage>
</organism>
<evidence type="ECO:0000256" key="5">
    <source>
        <dbReference type="ARBA" id="ARBA00023242"/>
    </source>
</evidence>
<dbReference type="InterPro" id="IPR016024">
    <property type="entry name" value="ARM-type_fold"/>
</dbReference>
<dbReference type="InterPro" id="IPR009072">
    <property type="entry name" value="Histone-fold"/>
</dbReference>
<dbReference type="PANTHER" id="PTHR10221">
    <property type="entry name" value="TRANSCRIPTION INITIATION FACTOR TFIID SUBUNIT 6"/>
    <property type="match status" value="1"/>
</dbReference>
<evidence type="ECO:0000256" key="3">
    <source>
        <dbReference type="ARBA" id="ARBA00023015"/>
    </source>
</evidence>
<evidence type="ECO:0000313" key="8">
    <source>
        <dbReference type="EMBL" id="KAL0630437.1"/>
    </source>
</evidence>
<dbReference type="InterPro" id="IPR037796">
    <property type="entry name" value="TAF6"/>
</dbReference>
<dbReference type="SMART" id="SM00803">
    <property type="entry name" value="TAF"/>
    <property type="match status" value="1"/>
</dbReference>
<dbReference type="SUPFAM" id="SSF47113">
    <property type="entry name" value="Histone-fold"/>
    <property type="match status" value="1"/>
</dbReference>
<evidence type="ECO:0000256" key="1">
    <source>
        <dbReference type="ARBA" id="ARBA00004123"/>
    </source>
</evidence>
<dbReference type="CDD" id="cd22931">
    <property type="entry name" value="HFD_TAF6"/>
    <property type="match status" value="1"/>
</dbReference>
<accession>A0ABR3G3B0</accession>
<dbReference type="Proteomes" id="UP001447188">
    <property type="component" value="Unassembled WGS sequence"/>
</dbReference>
<name>A0ABR3G3B0_9PEZI</name>
<keyword evidence="3" id="KW-0805">Transcription regulation</keyword>
<dbReference type="SUPFAM" id="SSF48371">
    <property type="entry name" value="ARM repeat"/>
    <property type="match status" value="1"/>
</dbReference>
<dbReference type="Pfam" id="PF02969">
    <property type="entry name" value="TAF"/>
    <property type="match status" value="1"/>
</dbReference>
<dbReference type="InterPro" id="IPR004823">
    <property type="entry name" value="TAF_TATA-bd_Histone-like_dom"/>
</dbReference>
<comment type="caution">
    <text evidence="8">The sequence shown here is derived from an EMBL/GenBank/DDBJ whole genome shotgun (WGS) entry which is preliminary data.</text>
</comment>
<dbReference type="Gene3D" id="1.25.40.770">
    <property type="entry name" value="TAF6, C-terminal HEAT repeat domain"/>
    <property type="match status" value="1"/>
</dbReference>
<proteinExistence type="inferred from homology"/>
<reference evidence="8 9" key="1">
    <citation type="submission" date="2024-02" db="EMBL/GenBank/DDBJ databases">
        <title>Discinaceae phylogenomics.</title>
        <authorList>
            <person name="Dirks A.C."/>
            <person name="James T.Y."/>
        </authorList>
    </citation>
    <scope>NUCLEOTIDE SEQUENCE [LARGE SCALE GENOMIC DNA]</scope>
    <source>
        <strain evidence="8 9">ACD0624</strain>
    </source>
</reference>
<keyword evidence="9" id="KW-1185">Reference proteome</keyword>
<comment type="similarity">
    <text evidence="2">Belongs to the TAF6 family.</text>
</comment>
<evidence type="ECO:0000256" key="4">
    <source>
        <dbReference type="ARBA" id="ARBA00023163"/>
    </source>
</evidence>
<keyword evidence="4" id="KW-0804">Transcription</keyword>
<evidence type="ECO:0000256" key="6">
    <source>
        <dbReference type="SAM" id="MobiDB-lite"/>
    </source>
</evidence>
<comment type="subcellular location">
    <subcellularLocation>
        <location evidence="1">Nucleus</location>
    </subcellularLocation>
</comment>
<sequence length="463" mass="50581">MALWNGDTVKDVSESIGIANLSDDVAKNLAMDVEYRMHQVLQEALKFMRHSKRTILGTSDISNALRVLDVEPLYGYESSRPLRFGEASLGQAQPIFYVEDDEVDFEKLINAPLPKVPREVTFTAHWLAIEGVQPAIPQNPTQAEAARLSETTPKGASTSTLAASAASSSGAGDNVTVKPLVKHILSKELQLYFDRVCAAVTDESNESLRSAALASLRNDPGLHQLLPYFVQFISEKVTHGLKNMFILNMMMELTYALLENENLFIEPYVSSLIPPILTCLIGKRLGDPNSTPNSHISLRDFSASLLRLVCKRFGDSSHTLKPRLTRTCLKHFLDPAKPPGTHYGSIIGLAAIGGRESVRVLVLPNVQLFVENVVRVEMEKGGQGAVEAELCLSAVVNVLKLLEEDAPAGKKAAMNGDGAELRDEDRERLVERLGELAAEEVWKLGRPRLVKAVLEPQAGAVGA</sequence>
<dbReference type="EMBL" id="JBBBZM010000653">
    <property type="protein sequence ID" value="KAL0630437.1"/>
    <property type="molecule type" value="Genomic_DNA"/>
</dbReference>
<evidence type="ECO:0000256" key="2">
    <source>
        <dbReference type="ARBA" id="ARBA00007688"/>
    </source>
</evidence>
<gene>
    <name evidence="8" type="primary">taf6</name>
    <name evidence="8" type="ORF">Q9L58_010716</name>
</gene>
<dbReference type="Pfam" id="PF07571">
    <property type="entry name" value="TAF6_C"/>
    <property type="match status" value="1"/>
</dbReference>
<feature type="region of interest" description="Disordered" evidence="6">
    <location>
        <begin position="141"/>
        <end position="172"/>
    </location>
</feature>
<dbReference type="PANTHER" id="PTHR10221:SF9">
    <property type="entry name" value="TRANSCRIPTION INITIATION FACTOR TFIID SUBUNIT 6"/>
    <property type="match status" value="1"/>
</dbReference>